<name>A0ABX0J1V7_9BACL</name>
<feature type="domain" description="SLH" evidence="2">
    <location>
        <begin position="75"/>
        <end position="139"/>
    </location>
</feature>
<feature type="signal peptide" evidence="1">
    <location>
        <begin position="1"/>
        <end position="27"/>
    </location>
</feature>
<dbReference type="PANTHER" id="PTHR43308">
    <property type="entry name" value="OUTER MEMBRANE PROTEIN ALPHA-RELATED"/>
    <property type="match status" value="1"/>
</dbReference>
<sequence>MKHVFKKVMVTGLALVMVVGGSTAAFADNNGKGNDKNKDQDRDKGKQKVEAVQKTQNYQNIQTKFNEQDYKKAVKLTFDDVKGADVEWAMRYIASLASKRVFDGYEDGTFQPRRTITRIEAITAAVRLMGLREQAEAADAMQANLNFSDADKIKSKYAWATGYVTVALQNDLFEESESAVQPEKEADRLWVTTLLVKALKLQNEAKAKVTTKLNFKDANKIPAGSVGYVAVAVKKSLVDGYEDNTFRPNNPVTRAEIAALLDRTGSQLPDNTSVRGTVNALVSNNLLTLTTEGQAYSVEIDATAYIFRNGTRVAATDLRVGDSVLVRTYGGKAIFVEVLTSSNNPVTDFTVVGTLNTFTLNSNAQIATITINQVLSSGSVQTAVYNTATNVSVQGDISLLTTNRPIELRGSNQVVHTIVIR</sequence>
<dbReference type="EMBL" id="JAAOIW010000003">
    <property type="protein sequence ID" value="NHN30260.1"/>
    <property type="molecule type" value="Genomic_DNA"/>
</dbReference>
<comment type="caution">
    <text evidence="3">The sequence shown here is derived from an EMBL/GenBank/DDBJ whole genome shotgun (WGS) entry which is preliminary data.</text>
</comment>
<proteinExistence type="predicted"/>
<dbReference type="Proteomes" id="UP001165962">
    <property type="component" value="Unassembled WGS sequence"/>
</dbReference>
<evidence type="ECO:0000313" key="4">
    <source>
        <dbReference type="Proteomes" id="UP001165962"/>
    </source>
</evidence>
<feature type="chain" id="PRO_5045381751" evidence="1">
    <location>
        <begin position="28"/>
        <end position="421"/>
    </location>
</feature>
<accession>A0ABX0J1V7</accession>
<keyword evidence="1" id="KW-0732">Signal</keyword>
<reference evidence="3" key="1">
    <citation type="submission" date="2020-03" db="EMBL/GenBank/DDBJ databases">
        <title>Draft sequencing of Paenibacilllus sp. S3N08.</title>
        <authorList>
            <person name="Kim D.-U."/>
        </authorList>
    </citation>
    <scope>NUCLEOTIDE SEQUENCE</scope>
    <source>
        <strain evidence="3">S3N08</strain>
    </source>
</reference>
<evidence type="ECO:0000313" key="3">
    <source>
        <dbReference type="EMBL" id="NHN30260.1"/>
    </source>
</evidence>
<evidence type="ECO:0000259" key="2">
    <source>
        <dbReference type="PROSITE" id="PS51272"/>
    </source>
</evidence>
<dbReference type="Pfam" id="PF00395">
    <property type="entry name" value="SLH"/>
    <property type="match status" value="2"/>
</dbReference>
<dbReference type="InterPro" id="IPR051465">
    <property type="entry name" value="Cell_Envelope_Struct_Comp"/>
</dbReference>
<feature type="domain" description="SLH" evidence="2">
    <location>
        <begin position="212"/>
        <end position="275"/>
    </location>
</feature>
<dbReference type="PROSITE" id="PS51272">
    <property type="entry name" value="SLH"/>
    <property type="match status" value="2"/>
</dbReference>
<gene>
    <name evidence="3" type="ORF">G9U52_10485</name>
</gene>
<dbReference type="InterPro" id="IPR001119">
    <property type="entry name" value="SLH_dom"/>
</dbReference>
<evidence type="ECO:0000256" key="1">
    <source>
        <dbReference type="SAM" id="SignalP"/>
    </source>
</evidence>
<organism evidence="3 4">
    <name type="scientific">Paenibacillus agricola</name>
    <dbReference type="NCBI Taxonomy" id="2716264"/>
    <lineage>
        <taxon>Bacteria</taxon>
        <taxon>Bacillati</taxon>
        <taxon>Bacillota</taxon>
        <taxon>Bacilli</taxon>
        <taxon>Bacillales</taxon>
        <taxon>Paenibacillaceae</taxon>
        <taxon>Paenibacillus</taxon>
    </lineage>
</organism>
<protein>
    <submittedName>
        <fullName evidence="3">S-layer homology domain-containing protein</fullName>
    </submittedName>
</protein>
<keyword evidence="4" id="KW-1185">Reference proteome</keyword>